<reference evidence="2" key="1">
    <citation type="submission" date="2023-07" db="EMBL/GenBank/DDBJ databases">
        <title>draft genome sequence of fig (Ficus carica).</title>
        <authorList>
            <person name="Takahashi T."/>
            <person name="Nishimura K."/>
        </authorList>
    </citation>
    <scope>NUCLEOTIDE SEQUENCE</scope>
</reference>
<protein>
    <submittedName>
        <fullName evidence="2">Uncharacterized protein</fullName>
    </submittedName>
</protein>
<organism evidence="2 3">
    <name type="scientific">Ficus carica</name>
    <name type="common">Common fig</name>
    <dbReference type="NCBI Taxonomy" id="3494"/>
    <lineage>
        <taxon>Eukaryota</taxon>
        <taxon>Viridiplantae</taxon>
        <taxon>Streptophyta</taxon>
        <taxon>Embryophyta</taxon>
        <taxon>Tracheophyta</taxon>
        <taxon>Spermatophyta</taxon>
        <taxon>Magnoliopsida</taxon>
        <taxon>eudicotyledons</taxon>
        <taxon>Gunneridae</taxon>
        <taxon>Pentapetalae</taxon>
        <taxon>rosids</taxon>
        <taxon>fabids</taxon>
        <taxon>Rosales</taxon>
        <taxon>Moraceae</taxon>
        <taxon>Ficeae</taxon>
        <taxon>Ficus</taxon>
    </lineage>
</organism>
<accession>A0AA88E345</accession>
<evidence type="ECO:0000313" key="2">
    <source>
        <dbReference type="EMBL" id="GMN66788.1"/>
    </source>
</evidence>
<comment type="caution">
    <text evidence="2">The sequence shown here is derived from an EMBL/GenBank/DDBJ whole genome shotgun (WGS) entry which is preliminary data.</text>
</comment>
<feature type="region of interest" description="Disordered" evidence="1">
    <location>
        <begin position="146"/>
        <end position="171"/>
    </location>
</feature>
<keyword evidence="3" id="KW-1185">Reference proteome</keyword>
<gene>
    <name evidence="2" type="ORF">TIFTF001_035852</name>
</gene>
<feature type="compositionally biased region" description="Basic and acidic residues" evidence="1">
    <location>
        <begin position="149"/>
        <end position="160"/>
    </location>
</feature>
<dbReference type="Proteomes" id="UP001187192">
    <property type="component" value="Unassembled WGS sequence"/>
</dbReference>
<dbReference type="AlphaFoldDB" id="A0AA88E345"/>
<feature type="compositionally biased region" description="Basic residues" evidence="1">
    <location>
        <begin position="161"/>
        <end position="171"/>
    </location>
</feature>
<sequence>MQKSEKNNVTNSAKNQKEKRLSLLQRHVFIGYNVEKFQPTKSAFPGWLGSRAWLAAGFPRAGVTRRGLDRGPRITGWSHARAWNARTWRESWGCVSGLESRPETRAGPAGGGFLAGFDRGPCWQLDSRGLGAIWAGITRAWDHGWAAPAEERREEKENRGKRGKGKQNKSK</sequence>
<name>A0AA88E345_FICCA</name>
<proteinExistence type="predicted"/>
<evidence type="ECO:0000256" key="1">
    <source>
        <dbReference type="SAM" id="MobiDB-lite"/>
    </source>
</evidence>
<evidence type="ECO:0000313" key="3">
    <source>
        <dbReference type="Proteomes" id="UP001187192"/>
    </source>
</evidence>
<dbReference type="EMBL" id="BTGU01000365">
    <property type="protein sequence ID" value="GMN66788.1"/>
    <property type="molecule type" value="Genomic_DNA"/>
</dbReference>